<keyword evidence="2" id="KW-1185">Reference proteome</keyword>
<gene>
    <name evidence="1" type="ORF">EVAR_96224_1</name>
</gene>
<evidence type="ECO:0000313" key="2">
    <source>
        <dbReference type="Proteomes" id="UP000299102"/>
    </source>
</evidence>
<name>A0A4C1WJN4_EUMVA</name>
<proteinExistence type="predicted"/>
<sequence length="118" mass="13529">MLRKLIERVPKWTSSRFAFRSSKELVVASGEARRPNRTLISQFSGTEICHPFIFILSQDIMRLFDKRFSDNASTLLGFLVGRIEYTDTTIPGRNKWNSKTPSSRARILLPKAGHALFK</sequence>
<dbReference type="AlphaFoldDB" id="A0A4C1WJN4"/>
<comment type="caution">
    <text evidence="1">The sequence shown here is derived from an EMBL/GenBank/DDBJ whole genome shotgun (WGS) entry which is preliminary data.</text>
</comment>
<reference evidence="1 2" key="1">
    <citation type="journal article" date="2019" name="Commun. Biol.">
        <title>The bagworm genome reveals a unique fibroin gene that provides high tensile strength.</title>
        <authorList>
            <person name="Kono N."/>
            <person name="Nakamura H."/>
            <person name="Ohtoshi R."/>
            <person name="Tomita M."/>
            <person name="Numata K."/>
            <person name="Arakawa K."/>
        </authorList>
    </citation>
    <scope>NUCLEOTIDE SEQUENCE [LARGE SCALE GENOMIC DNA]</scope>
</reference>
<protein>
    <submittedName>
        <fullName evidence="1">Uncharacterized protein</fullName>
    </submittedName>
</protein>
<evidence type="ECO:0000313" key="1">
    <source>
        <dbReference type="EMBL" id="GBP51628.1"/>
    </source>
</evidence>
<dbReference type="Proteomes" id="UP000299102">
    <property type="component" value="Unassembled WGS sequence"/>
</dbReference>
<dbReference type="EMBL" id="BGZK01000585">
    <property type="protein sequence ID" value="GBP51628.1"/>
    <property type="molecule type" value="Genomic_DNA"/>
</dbReference>
<accession>A0A4C1WJN4</accession>
<organism evidence="1 2">
    <name type="scientific">Eumeta variegata</name>
    <name type="common">Bagworm moth</name>
    <name type="synonym">Eumeta japonica</name>
    <dbReference type="NCBI Taxonomy" id="151549"/>
    <lineage>
        <taxon>Eukaryota</taxon>
        <taxon>Metazoa</taxon>
        <taxon>Ecdysozoa</taxon>
        <taxon>Arthropoda</taxon>
        <taxon>Hexapoda</taxon>
        <taxon>Insecta</taxon>
        <taxon>Pterygota</taxon>
        <taxon>Neoptera</taxon>
        <taxon>Endopterygota</taxon>
        <taxon>Lepidoptera</taxon>
        <taxon>Glossata</taxon>
        <taxon>Ditrysia</taxon>
        <taxon>Tineoidea</taxon>
        <taxon>Psychidae</taxon>
        <taxon>Oiketicinae</taxon>
        <taxon>Eumeta</taxon>
    </lineage>
</organism>